<accession>A0A4Q9GTP3</accession>
<evidence type="ECO:0000313" key="1">
    <source>
        <dbReference type="EMBL" id="TBN58412.1"/>
    </source>
</evidence>
<evidence type="ECO:0000313" key="2">
    <source>
        <dbReference type="Proteomes" id="UP000294194"/>
    </source>
</evidence>
<dbReference type="AlphaFoldDB" id="A0A4Q9GTP3"/>
<reference evidence="2" key="1">
    <citation type="submission" date="2019-02" db="EMBL/GenBank/DDBJ databases">
        <title>Glaciihabitans arcticus sp. nov., a psychrotolerant bacterium isolated from polar soil.</title>
        <authorList>
            <person name="Dahal R.H."/>
        </authorList>
    </citation>
    <scope>NUCLEOTIDE SEQUENCE [LARGE SCALE GENOMIC DNA]</scope>
    <source>
        <strain evidence="2">RP-3-7</strain>
    </source>
</reference>
<dbReference type="RefSeq" id="WP_130982568.1">
    <property type="nucleotide sequence ID" value="NZ_SISG01000001.1"/>
</dbReference>
<keyword evidence="2" id="KW-1185">Reference proteome</keyword>
<dbReference type="EMBL" id="SISG01000001">
    <property type="protein sequence ID" value="TBN58412.1"/>
    <property type="molecule type" value="Genomic_DNA"/>
</dbReference>
<comment type="caution">
    <text evidence="1">The sequence shown here is derived from an EMBL/GenBank/DDBJ whole genome shotgun (WGS) entry which is preliminary data.</text>
</comment>
<protein>
    <recommendedName>
        <fullName evidence="3">Nucleotidyltransferase family protein</fullName>
    </recommendedName>
</protein>
<dbReference type="Proteomes" id="UP000294194">
    <property type="component" value="Unassembled WGS sequence"/>
</dbReference>
<name>A0A4Q9GTP3_9MICO</name>
<organism evidence="1 2">
    <name type="scientific">Glaciihabitans arcticus</name>
    <dbReference type="NCBI Taxonomy" id="2668039"/>
    <lineage>
        <taxon>Bacteria</taxon>
        <taxon>Bacillati</taxon>
        <taxon>Actinomycetota</taxon>
        <taxon>Actinomycetes</taxon>
        <taxon>Micrococcales</taxon>
        <taxon>Microbacteriaceae</taxon>
        <taxon>Glaciihabitans</taxon>
    </lineage>
</organism>
<evidence type="ECO:0008006" key="3">
    <source>
        <dbReference type="Google" id="ProtNLM"/>
    </source>
</evidence>
<gene>
    <name evidence="1" type="ORF">EYE40_13980</name>
</gene>
<sequence>MGRRSESDGSARGVALRASKDRLLALVALETAQAGIRAVAGGGSVFPVHGLISPRVSRAVSVIVAPSDLSAFVRVLRARGWVLEQPRRGLALLPRATLGLTHVGWPCSLRVHSVIPGFFTDPRHAFDELWERRTFMTLHGIEVPVLDKITTVMFAAHDRLTGDRIRPSADSNLEYFLGQFREALDPAECRSLLELVQRVGGGEELRPLLEGLGLDPGETVLPDDEYTRWRLGLHRVTQADCCLLAFIELPPAKRPELVRAKMPRTLGGMIGAYGAGVASLVRLRGAGRRLAALLPESSRSG</sequence>
<proteinExistence type="predicted"/>